<keyword evidence="3" id="KW-1185">Reference proteome</keyword>
<proteinExistence type="predicted"/>
<gene>
    <name evidence="2" type="ORF">HF685_12500</name>
</gene>
<keyword evidence="1" id="KW-0732">Signal</keyword>
<evidence type="ECO:0000313" key="3">
    <source>
        <dbReference type="Proteomes" id="UP000501600"/>
    </source>
</evidence>
<evidence type="ECO:0000313" key="2">
    <source>
        <dbReference type="EMBL" id="QJB70006.1"/>
    </source>
</evidence>
<reference evidence="2 3" key="1">
    <citation type="submission" date="2020-04" db="EMBL/GenBank/DDBJ databases">
        <title>Genome sequence for Sphingorhabdus sp. strain M1.</title>
        <authorList>
            <person name="Park S.-J."/>
        </authorList>
    </citation>
    <scope>NUCLEOTIDE SEQUENCE [LARGE SCALE GENOMIC DNA]</scope>
    <source>
        <strain evidence="2 3">JK6</strain>
    </source>
</reference>
<dbReference type="Proteomes" id="UP000501600">
    <property type="component" value="Chromosome"/>
</dbReference>
<dbReference type="EMBL" id="CP051217">
    <property type="protein sequence ID" value="QJB70006.1"/>
    <property type="molecule type" value="Genomic_DNA"/>
</dbReference>
<evidence type="ECO:0000256" key="1">
    <source>
        <dbReference type="SAM" id="SignalP"/>
    </source>
</evidence>
<sequence length="169" mass="18710">MIALHTAVRRLLLCLIPLILSGCAIQLVPDYDQALVAGLDDANVAALTLFANLEEGSPTEEFTDYKNDYARLIGKFEALRQRANARAVPPLASKLAKKNIMPTFCRPENNPAECLNASPKSMAEIVSNLRVMRAFHKTRGLVPDAVADFRNRYDTQIDQALTVENALKR</sequence>
<name>A0A6H2DQQ9_9SPHN</name>
<accession>A0A6H2DQQ9</accession>
<dbReference type="KEGG" id="phao:HF685_12500"/>
<feature type="signal peptide" evidence="1">
    <location>
        <begin position="1"/>
        <end position="26"/>
    </location>
</feature>
<feature type="chain" id="PRO_5026198618" evidence="1">
    <location>
        <begin position="27"/>
        <end position="169"/>
    </location>
</feature>
<dbReference type="RefSeq" id="WP_168820274.1">
    <property type="nucleotide sequence ID" value="NZ_CP051217.1"/>
</dbReference>
<dbReference type="AlphaFoldDB" id="A0A6H2DQQ9"/>
<organism evidence="2 3">
    <name type="scientific">Parasphingorhabdus halotolerans</name>
    <dbReference type="NCBI Taxonomy" id="2725558"/>
    <lineage>
        <taxon>Bacteria</taxon>
        <taxon>Pseudomonadati</taxon>
        <taxon>Pseudomonadota</taxon>
        <taxon>Alphaproteobacteria</taxon>
        <taxon>Sphingomonadales</taxon>
        <taxon>Sphingomonadaceae</taxon>
        <taxon>Parasphingorhabdus</taxon>
    </lineage>
</organism>
<protein>
    <submittedName>
        <fullName evidence="2">Uncharacterized protein</fullName>
    </submittedName>
</protein>